<dbReference type="HAMAP" id="MF_01393">
    <property type="entry name" value="ATP_synth_a_bact"/>
    <property type="match status" value="1"/>
</dbReference>
<keyword evidence="6 11" id="KW-0375">Hydrogen ion transport</keyword>
<evidence type="ECO:0000256" key="12">
    <source>
        <dbReference type="RuleBase" id="RU000483"/>
    </source>
</evidence>
<dbReference type="Gene3D" id="1.20.120.220">
    <property type="entry name" value="ATP synthase, F0 complex, subunit A"/>
    <property type="match status" value="1"/>
</dbReference>
<comment type="similarity">
    <text evidence="2 11 12">Belongs to the ATPase A chain family.</text>
</comment>
<dbReference type="GO" id="GO:0005886">
    <property type="term" value="C:plasma membrane"/>
    <property type="evidence" value="ECO:0007669"/>
    <property type="project" value="UniProtKB-SubCell"/>
</dbReference>
<dbReference type="PROSITE" id="PS00449">
    <property type="entry name" value="ATPASE_A"/>
    <property type="match status" value="1"/>
</dbReference>
<reference evidence="13 14" key="1">
    <citation type="submission" date="2020-07" db="EMBL/GenBank/DDBJ databases">
        <title>MOT database genomes.</title>
        <authorList>
            <person name="Joseph S."/>
            <person name="Aduse-Opoku J."/>
            <person name="Hashim A."/>
            <person name="Wade W."/>
            <person name="Curtis M."/>
        </authorList>
    </citation>
    <scope>NUCLEOTIDE SEQUENCE [LARGE SCALE GENOMIC DNA]</scope>
    <source>
        <strain evidence="13 14">DSM 100099</strain>
    </source>
</reference>
<dbReference type="CDD" id="cd00310">
    <property type="entry name" value="ATP-synt_Fo_a_6"/>
    <property type="match status" value="1"/>
</dbReference>
<evidence type="ECO:0000256" key="2">
    <source>
        <dbReference type="ARBA" id="ARBA00006810"/>
    </source>
</evidence>
<dbReference type="Proteomes" id="UP000561011">
    <property type="component" value="Unassembled WGS sequence"/>
</dbReference>
<name>A0A853EW28_9MICO</name>
<evidence type="ECO:0000256" key="8">
    <source>
        <dbReference type="ARBA" id="ARBA00023065"/>
    </source>
</evidence>
<proteinExistence type="inferred from homology"/>
<dbReference type="InterPro" id="IPR045083">
    <property type="entry name" value="ATP_synth_F0_asu_bact/mt"/>
</dbReference>
<evidence type="ECO:0000256" key="10">
    <source>
        <dbReference type="ARBA" id="ARBA00023310"/>
    </source>
</evidence>
<organism evidence="13 14">
    <name type="scientific">Sanguibacter inulinus</name>
    <dbReference type="NCBI Taxonomy" id="60922"/>
    <lineage>
        <taxon>Bacteria</taxon>
        <taxon>Bacillati</taxon>
        <taxon>Actinomycetota</taxon>
        <taxon>Actinomycetes</taxon>
        <taxon>Micrococcales</taxon>
        <taxon>Sanguibacteraceae</taxon>
        <taxon>Sanguibacter</taxon>
    </lineage>
</organism>
<feature type="transmembrane region" description="Helical" evidence="11">
    <location>
        <begin position="220"/>
        <end position="243"/>
    </location>
</feature>
<comment type="subcellular location">
    <subcellularLocation>
        <location evidence="11 12">Cell membrane</location>
        <topology evidence="11 12">Multi-pass membrane protein</topology>
    </subcellularLocation>
    <subcellularLocation>
        <location evidence="1">Membrane</location>
        <topology evidence="1">Multi-pass membrane protein</topology>
    </subcellularLocation>
</comment>
<sequence>MTDRSIDARLRGSRRRGHEHREFALSTIAPIVLLSASGESGEFHPPSISEFFPSAIFFEGSLFEFNRIMLVRVIAAIVLIALFVVAARRAKLVPGRGQNIAEMGLDFVRVSIADEILGHNARRYLPMLTTIFFAILAFNITGVIPLLNIGSTALIGLPLLLAAWVYVVYLASGIQKFGLLGYLKTSLFPPGVPWFLYFLITPIEILQVFVFRPVTLALRLAANMIAGHLLLVLCFSATQFFFFEAAGALKAMGVVSLAAGFGFTLFEMLVAALQAYVFTLLAAVYISMSIEEEH</sequence>
<evidence type="ECO:0000256" key="7">
    <source>
        <dbReference type="ARBA" id="ARBA00022989"/>
    </source>
</evidence>
<dbReference type="GO" id="GO:0046933">
    <property type="term" value="F:proton-transporting ATP synthase activity, rotational mechanism"/>
    <property type="evidence" value="ECO:0007669"/>
    <property type="project" value="UniProtKB-UniRule"/>
</dbReference>
<dbReference type="InterPro" id="IPR000568">
    <property type="entry name" value="ATP_synth_F0_asu"/>
</dbReference>
<keyword evidence="11" id="KW-1003">Cell membrane</keyword>
<dbReference type="PANTHER" id="PTHR11410">
    <property type="entry name" value="ATP SYNTHASE SUBUNIT A"/>
    <property type="match status" value="1"/>
</dbReference>
<dbReference type="EMBL" id="JACBYE010000021">
    <property type="protein sequence ID" value="NYS93862.1"/>
    <property type="molecule type" value="Genomic_DNA"/>
</dbReference>
<comment type="caution">
    <text evidence="13">The sequence shown here is derived from an EMBL/GenBank/DDBJ whole genome shotgun (WGS) entry which is preliminary data.</text>
</comment>
<evidence type="ECO:0000256" key="3">
    <source>
        <dbReference type="ARBA" id="ARBA00022448"/>
    </source>
</evidence>
<keyword evidence="9 11" id="KW-0472">Membrane</keyword>
<dbReference type="AlphaFoldDB" id="A0A853EW28"/>
<feature type="transmembrane region" description="Helical" evidence="11">
    <location>
        <begin position="68"/>
        <end position="87"/>
    </location>
</feature>
<keyword evidence="14" id="KW-1185">Reference proteome</keyword>
<evidence type="ECO:0000256" key="5">
    <source>
        <dbReference type="ARBA" id="ARBA00022692"/>
    </source>
</evidence>
<feature type="transmembrane region" description="Helical" evidence="11">
    <location>
        <begin position="153"/>
        <end position="174"/>
    </location>
</feature>
<dbReference type="RefSeq" id="WP_056136949.1">
    <property type="nucleotide sequence ID" value="NZ_JACBYE010000021.1"/>
</dbReference>
<evidence type="ECO:0000313" key="13">
    <source>
        <dbReference type="EMBL" id="NYS93862.1"/>
    </source>
</evidence>
<evidence type="ECO:0000256" key="1">
    <source>
        <dbReference type="ARBA" id="ARBA00004141"/>
    </source>
</evidence>
<dbReference type="SUPFAM" id="SSF81336">
    <property type="entry name" value="F1F0 ATP synthase subunit A"/>
    <property type="match status" value="1"/>
</dbReference>
<protein>
    <recommendedName>
        <fullName evidence="11 12">ATP synthase subunit a</fullName>
    </recommendedName>
    <alternativeName>
        <fullName evidence="11">ATP synthase F0 sector subunit a</fullName>
    </alternativeName>
    <alternativeName>
        <fullName evidence="11">F-ATPase subunit 6</fullName>
    </alternativeName>
</protein>
<keyword evidence="7 11" id="KW-1133">Transmembrane helix</keyword>
<evidence type="ECO:0000256" key="11">
    <source>
        <dbReference type="HAMAP-Rule" id="MF_01393"/>
    </source>
</evidence>
<keyword evidence="10 11" id="KW-0066">ATP synthesis</keyword>
<keyword evidence="3 11" id="KW-0813">Transport</keyword>
<gene>
    <name evidence="11 13" type="primary">atpB</name>
    <name evidence="13" type="ORF">HZZ10_10050</name>
</gene>
<keyword evidence="8 11" id="KW-0406">Ion transport</keyword>
<feature type="transmembrane region" description="Helical" evidence="11">
    <location>
        <begin position="255"/>
        <end position="288"/>
    </location>
</feature>
<dbReference type="NCBIfam" id="TIGR01131">
    <property type="entry name" value="ATP_synt_6_or_A"/>
    <property type="match status" value="1"/>
</dbReference>
<evidence type="ECO:0000256" key="9">
    <source>
        <dbReference type="ARBA" id="ARBA00023136"/>
    </source>
</evidence>
<evidence type="ECO:0000256" key="4">
    <source>
        <dbReference type="ARBA" id="ARBA00022547"/>
    </source>
</evidence>
<keyword evidence="5 11" id="KW-0812">Transmembrane</keyword>
<dbReference type="PANTHER" id="PTHR11410:SF0">
    <property type="entry name" value="ATP SYNTHASE SUBUNIT A"/>
    <property type="match status" value="1"/>
</dbReference>
<dbReference type="InterPro" id="IPR023011">
    <property type="entry name" value="ATP_synth_F0_asu_AS"/>
</dbReference>
<dbReference type="Pfam" id="PF00119">
    <property type="entry name" value="ATP-synt_A"/>
    <property type="match status" value="1"/>
</dbReference>
<evidence type="ECO:0000313" key="14">
    <source>
        <dbReference type="Proteomes" id="UP000561011"/>
    </source>
</evidence>
<dbReference type="PRINTS" id="PR00123">
    <property type="entry name" value="ATPASEA"/>
</dbReference>
<comment type="function">
    <text evidence="11 12">Key component of the proton channel; it plays a direct role in the translocation of protons across the membrane.</text>
</comment>
<feature type="transmembrane region" description="Helical" evidence="11">
    <location>
        <begin position="124"/>
        <end position="147"/>
    </location>
</feature>
<evidence type="ECO:0000256" key="6">
    <source>
        <dbReference type="ARBA" id="ARBA00022781"/>
    </source>
</evidence>
<keyword evidence="4 11" id="KW-0138">CF(0)</keyword>
<dbReference type="GO" id="GO:0045259">
    <property type="term" value="C:proton-transporting ATP synthase complex"/>
    <property type="evidence" value="ECO:0007669"/>
    <property type="project" value="UniProtKB-KW"/>
</dbReference>
<feature type="transmembrane region" description="Helical" evidence="11">
    <location>
        <begin position="194"/>
        <end position="214"/>
    </location>
</feature>
<dbReference type="InterPro" id="IPR035908">
    <property type="entry name" value="F0_ATP_A_sf"/>
</dbReference>
<accession>A0A853EW28</accession>